<dbReference type="SUPFAM" id="SSF48179">
    <property type="entry name" value="6-phosphogluconate dehydrogenase C-terminal domain-like"/>
    <property type="match status" value="1"/>
</dbReference>
<dbReference type="InterPro" id="IPR046826">
    <property type="entry name" value="PDH_N"/>
</dbReference>
<feature type="domain" description="Prephenate/arogenate dehydrogenase" evidence="3">
    <location>
        <begin position="29"/>
        <end position="323"/>
    </location>
</feature>
<keyword evidence="5" id="KW-1185">Reference proteome</keyword>
<comment type="caution">
    <text evidence="4">The sequence shown here is derived from an EMBL/GenBank/DDBJ whole genome shotgun (WGS) entry which is preliminary data.</text>
</comment>
<protein>
    <submittedName>
        <fullName evidence="4">Prephenate dehydrogenase</fullName>
    </submittedName>
</protein>
<dbReference type="InterPro" id="IPR008927">
    <property type="entry name" value="6-PGluconate_DH-like_C_sf"/>
</dbReference>
<dbReference type="EMBL" id="BAABHQ010000006">
    <property type="protein sequence ID" value="GAA4876361.1"/>
    <property type="molecule type" value="Genomic_DNA"/>
</dbReference>
<dbReference type="InterPro" id="IPR036291">
    <property type="entry name" value="NAD(P)-bd_dom_sf"/>
</dbReference>
<evidence type="ECO:0000256" key="2">
    <source>
        <dbReference type="ARBA" id="ARBA00023002"/>
    </source>
</evidence>
<dbReference type="PANTHER" id="PTHR21363">
    <property type="entry name" value="PREPHENATE DEHYDROGENASE"/>
    <property type="match status" value="1"/>
</dbReference>
<dbReference type="Pfam" id="PF02153">
    <property type="entry name" value="PDH_N"/>
    <property type="match status" value="1"/>
</dbReference>
<dbReference type="InterPro" id="IPR050812">
    <property type="entry name" value="Preph/Arog_dehydrog"/>
</dbReference>
<dbReference type="PROSITE" id="PS51176">
    <property type="entry name" value="PDH_ADH"/>
    <property type="match status" value="1"/>
</dbReference>
<dbReference type="Pfam" id="PF20463">
    <property type="entry name" value="PDH_C"/>
    <property type="match status" value="1"/>
</dbReference>
<dbReference type="InterPro" id="IPR046825">
    <property type="entry name" value="PDH_C"/>
</dbReference>
<dbReference type="InterPro" id="IPR003099">
    <property type="entry name" value="Prephen_DH"/>
</dbReference>
<dbReference type="SUPFAM" id="SSF51735">
    <property type="entry name" value="NAD(P)-binding Rossmann-fold domains"/>
    <property type="match status" value="1"/>
</dbReference>
<evidence type="ECO:0000259" key="3">
    <source>
        <dbReference type="PROSITE" id="PS51176"/>
    </source>
</evidence>
<evidence type="ECO:0000313" key="5">
    <source>
        <dbReference type="Proteomes" id="UP001500457"/>
    </source>
</evidence>
<gene>
    <name evidence="4" type="ORF">GCM10023203_28330</name>
</gene>
<comment type="similarity">
    <text evidence="1">Belongs to the prephenate/arogenate dehydrogenase family.</text>
</comment>
<name>A0ABP9EFG8_9PSEU</name>
<proteinExistence type="inferred from homology"/>
<dbReference type="PANTHER" id="PTHR21363:SF0">
    <property type="entry name" value="PREPHENATE DEHYDROGENASE [NADP(+)]"/>
    <property type="match status" value="1"/>
</dbReference>
<dbReference type="Gene3D" id="3.40.50.720">
    <property type="entry name" value="NAD(P)-binding Rossmann-like Domain"/>
    <property type="match status" value="1"/>
</dbReference>
<accession>A0ABP9EFG8</accession>
<evidence type="ECO:0000313" key="4">
    <source>
        <dbReference type="EMBL" id="GAA4876361.1"/>
    </source>
</evidence>
<dbReference type="NCBIfam" id="NF005108">
    <property type="entry name" value="PRK06545.1-6"/>
    <property type="match status" value="1"/>
</dbReference>
<reference evidence="5" key="1">
    <citation type="journal article" date="2019" name="Int. J. Syst. Evol. Microbiol.">
        <title>The Global Catalogue of Microorganisms (GCM) 10K type strain sequencing project: providing services to taxonomists for standard genome sequencing and annotation.</title>
        <authorList>
            <consortium name="The Broad Institute Genomics Platform"/>
            <consortium name="The Broad Institute Genome Sequencing Center for Infectious Disease"/>
            <person name="Wu L."/>
            <person name="Ma J."/>
        </authorList>
    </citation>
    <scope>NUCLEOTIDE SEQUENCE [LARGE SCALE GENOMIC DNA]</scope>
    <source>
        <strain evidence="5">JCM 17983</strain>
    </source>
</reference>
<evidence type="ECO:0000256" key="1">
    <source>
        <dbReference type="ARBA" id="ARBA00007964"/>
    </source>
</evidence>
<organism evidence="4 5">
    <name type="scientific">Actinomycetospora straminea</name>
    <dbReference type="NCBI Taxonomy" id="663607"/>
    <lineage>
        <taxon>Bacteria</taxon>
        <taxon>Bacillati</taxon>
        <taxon>Actinomycetota</taxon>
        <taxon>Actinomycetes</taxon>
        <taxon>Pseudonocardiales</taxon>
        <taxon>Pseudonocardiaceae</taxon>
        <taxon>Actinomycetospora</taxon>
    </lineage>
</organism>
<dbReference type="Gene3D" id="1.10.3660.10">
    <property type="entry name" value="6-phosphogluconate dehydrogenase C-terminal like domain"/>
    <property type="match status" value="1"/>
</dbReference>
<sequence length="356" mass="36052">MDADTETVESAGVDGLASAGATLAAAQQRPVCVIGLGLIGGSLLRAATDAGRRTWGASASTTTAEKAAADGYDIAASVDEALARAAVEDALVVLAVPLTALDDVLATVAREAPECRLTDVTSVKVPVAEAVARRAPATRFVGGHPMTGTEFSGWDAGSLQLFHEKVWVVATEDDADLEVWVDVAALALACGAVVVPAAADEHDLAVARISHLPHLFAAVLAAVGADGGELALALAAGSFTDGTRVAATRPELTAAMTEGNRSALLSSLDDALGRLGAARGSLASTGGLLATLTAGHDGRTALDGARSARREVRIDLEGTPAEFLEDMRELGRTGGRVIGWTSEALDAADEAMGIEA</sequence>
<keyword evidence="2" id="KW-0560">Oxidoreductase</keyword>
<dbReference type="Proteomes" id="UP001500457">
    <property type="component" value="Unassembled WGS sequence"/>
</dbReference>